<gene>
    <name evidence="1" type="ORF">CNR35_00017</name>
</gene>
<protein>
    <submittedName>
        <fullName evidence="1">Uncharacterized protein</fullName>
    </submittedName>
</protein>
<keyword evidence="2" id="KW-1185">Reference proteome</keyword>
<name>A0A2H4P7E7_9CAUD</name>
<proteinExistence type="predicted"/>
<organism evidence="1 2">
    <name type="scientific">Pseudomonas phage inbricus</name>
    <dbReference type="NCBI Taxonomy" id="2048976"/>
    <lineage>
        <taxon>Viruses</taxon>
        <taxon>Duplodnaviria</taxon>
        <taxon>Heunggongvirae</taxon>
        <taxon>Uroviricota</taxon>
        <taxon>Caudoviricetes</taxon>
        <taxon>Schitoviridae</taxon>
        <taxon>Rothmandenesvirinae</taxon>
        <taxon>Inbricusvirus</taxon>
        <taxon>Inbricusvirus inbricus</taxon>
    </lineage>
</organism>
<evidence type="ECO:0000313" key="1">
    <source>
        <dbReference type="EMBL" id="ATW58113.1"/>
    </source>
</evidence>
<accession>A0A2H4P7E7</accession>
<sequence length="62" mass="6772">MTATKLVAYLVIALIAFLLLSAWVHASAPYIATLLIVVFVWKVLLPGEADSSDEDSPDKQQK</sequence>
<dbReference type="EMBL" id="MG018928">
    <property type="protein sequence ID" value="ATW58113.1"/>
    <property type="molecule type" value="Genomic_DNA"/>
</dbReference>
<evidence type="ECO:0000313" key="2">
    <source>
        <dbReference type="Proteomes" id="UP000240688"/>
    </source>
</evidence>
<reference evidence="2" key="1">
    <citation type="submission" date="2017-09" db="EMBL/GenBank/DDBJ databases">
        <authorList>
            <person name="Djurhuus A.M."/>
            <person name="Carstens A.B."/>
            <person name="Hansen L.H."/>
        </authorList>
    </citation>
    <scope>NUCLEOTIDE SEQUENCE [LARGE SCALE GENOMIC DNA]</scope>
</reference>
<dbReference type="Proteomes" id="UP000240688">
    <property type="component" value="Segment"/>
</dbReference>